<keyword evidence="1" id="KW-0479">Metal-binding</keyword>
<dbReference type="STRING" id="488533.SAMN04487960_108220"/>
<dbReference type="EMBL" id="FNNE01000008">
    <property type="protein sequence ID" value="SDX36998.1"/>
    <property type="molecule type" value="Genomic_DNA"/>
</dbReference>
<evidence type="ECO:0000256" key="1">
    <source>
        <dbReference type="ARBA" id="ARBA00022723"/>
    </source>
</evidence>
<evidence type="ECO:0000313" key="5">
    <source>
        <dbReference type="EMBL" id="SDX36998.1"/>
    </source>
</evidence>
<organism evidence="5 6">
    <name type="scientific">Marinobacter mobilis</name>
    <dbReference type="NCBI Taxonomy" id="488533"/>
    <lineage>
        <taxon>Bacteria</taxon>
        <taxon>Pseudomonadati</taxon>
        <taxon>Pseudomonadota</taxon>
        <taxon>Gammaproteobacteria</taxon>
        <taxon>Pseudomonadales</taxon>
        <taxon>Marinobacteraceae</taxon>
        <taxon>Marinobacter</taxon>
    </lineage>
</organism>
<evidence type="ECO:0000256" key="2">
    <source>
        <dbReference type="ARBA" id="ARBA00022837"/>
    </source>
</evidence>
<dbReference type="InterPro" id="IPR008707">
    <property type="entry name" value="B-propeller_PilY1"/>
</dbReference>
<name>A0A1H3B5P0_9GAMM</name>
<keyword evidence="3" id="KW-0732">Signal</keyword>
<feature type="signal peptide" evidence="3">
    <location>
        <begin position="1"/>
        <end position="22"/>
    </location>
</feature>
<evidence type="ECO:0000256" key="3">
    <source>
        <dbReference type="SAM" id="SignalP"/>
    </source>
</evidence>
<accession>A0A1H3B5P0</accession>
<dbReference type="Proteomes" id="UP000199675">
    <property type="component" value="Unassembled WGS sequence"/>
</dbReference>
<protein>
    <submittedName>
        <fullName evidence="5">Type IV pilus assembly protein PilY1</fullName>
    </submittedName>
</protein>
<dbReference type="GO" id="GO:0046872">
    <property type="term" value="F:metal ion binding"/>
    <property type="evidence" value="ECO:0007669"/>
    <property type="project" value="UniProtKB-KW"/>
</dbReference>
<evidence type="ECO:0000259" key="4">
    <source>
        <dbReference type="Pfam" id="PF05567"/>
    </source>
</evidence>
<keyword evidence="6" id="KW-1185">Reference proteome</keyword>
<reference evidence="5 6" key="1">
    <citation type="submission" date="2016-10" db="EMBL/GenBank/DDBJ databases">
        <authorList>
            <person name="de Groot N.N."/>
        </authorList>
    </citation>
    <scope>NUCLEOTIDE SEQUENCE [LARGE SCALE GENOMIC DNA]</scope>
    <source>
        <strain evidence="5 6">CGMCC 1.7059</strain>
    </source>
</reference>
<proteinExistence type="predicted"/>
<sequence>MKKLTKFLFVSSLVLLAQGAGAVTVNSDLLSSGDFTLQPPVLTARETPLVMLGLSVDNQLFYKAYTDYTDIDSDGLLDTTYKGGFDYFGYFDSKWCYDYDETNKVFTPDVLATGPNGHSCDGSNWSGNFLNWATMTRIDILRRVLYGGQRSTDTDSGTILERAYIPSDVHAFAKVYSGSDINTLTPFSSAELTNGTLTICNVSSAHPYTSTSLPEMRLASGNYRRWSINEATQCQWDSGDNAPPSVERLNERVVRVQACVAGKDADSADCKAYSNGTVKPVGLLQQYGDSGELKFGLISGSYENYVSGGRLRKNIGFIGSNPDPALDEVSQSSGRFNAVDGIISSIDSLRIIGWNGSTYTEAYACGDFVISVDDFESKTKPCRDWGNPVAEIYAEAVRYFAGATAPTAAYSSGSDTTYIAALKDATWPASLGVNPLNANTACAACSIIMISSGVGSFDGNELDSVADIEGLSGVTDVAAKTDAVGVSEYGSFPQSFLIGDDSVAGNNNENLLCTSKTIAGLSKAFGLCPEAPALEGGFLIAGLANHAKTTDLRTDAGMTGRQSVDTYGVELSESAPKIDIKAGAGLISFLPACQAAETNGNDWSPCSLFDVEVLKTERNAEGNIVSGTLLFYWEASSWGSDYDLDGAQVVSFCVGGSSSACDSGFTDDRTGATYDDSVVESGRVRFTQGVAYSAAGRKMRFGIVVSGSEGNDGVGDWLERPGGQNRNDLCQLSFLGDDGNPVMPIPNDTAAAEAGCTDSQNDYAYNPEDDSYEPSATPGANVLTKPLLLAAKYGGFRDLDGSGDPSYNGSVTDTREWDLVNNRTGANGRDGVPDNYFYSSNPGLLAGQLQRIFASLVARTASGTNAAVVANTSSGIGAVYQALYQPRYSLGSQTVTWTGTLRGIFIDDAGNLREDSNGNAQLDDYATDKRVGLYFDPSLEKTFVQRYAQDVNGNFVPSGAPVDVHELKPIWSAVDRLALSSAPDEQRASYGNVDTDRRYILTALDRNADDEVDQNDVVPLLSSSLSSVYANYHEYFGLSQASEAPGLVDYLRGKEVAGYRSRTIDYDQDGISEVWRLGDIIHSTPAVVATPKENYGDLFSDPTYEAFVNQYRNRRQVVYVGANDGMIHAFNGGFWDSGSRAFMTQPTGAVSVANRPLGQELWAYAPYNLLPHLRWLTEQDYQHVYYMDGEPLTFDANVFPNDATHTDGWGTILAVGMRFGGSPIQISVDGGTEVMRSGYVLFDVTDPEQAPRLLGEITAPDLGFTLAKPAVINNRQPAVDYDAGTIDWDNPAVNDWYLVLGSGPRGTGALSSAESDQTPRLFAIDLEQLVSNSYTDAAAASVFTTIAGGNPLDLGGGNGFVGGIEVSDWDNSNSDDALYVGTVEGPAATPIGQLHRILLEDNDGESQAVYGLSGAQHSVIMNPAQPIQATPITTRDRYGERWILFGTGKLLVPVDNNINGQQHFYGIKEPRSNGELTYGPVSPSALVDTTDIAVFESSGEVKDISSGTPSQLTIGGVNIDTFSQLESEMTGYPGWKVRMHYDGSLPSGRVTGHATLNPANRSQFAFTEYVPPAQSCDLDGDSYLRLLSLLTGTSTPDAPLSTSSDHVVNDHEMSLSVVSIGAGYASSVTFHQGGTGTLNAITNMSTGSINTTATSVVVPASGRQSWRQIDTLSF</sequence>
<keyword evidence="2" id="KW-0106">Calcium</keyword>
<dbReference type="Pfam" id="PF05567">
    <property type="entry name" value="T4P_PilY1"/>
    <property type="match status" value="1"/>
</dbReference>
<dbReference type="InterPro" id="IPR018247">
    <property type="entry name" value="EF_Hand_1_Ca_BS"/>
</dbReference>
<dbReference type="RefSeq" id="WP_091815633.1">
    <property type="nucleotide sequence ID" value="NZ_FNNE01000008.1"/>
</dbReference>
<evidence type="ECO:0000313" key="6">
    <source>
        <dbReference type="Proteomes" id="UP000199675"/>
    </source>
</evidence>
<dbReference type="OrthoDB" id="7156875at2"/>
<feature type="chain" id="PRO_5011759447" evidence="3">
    <location>
        <begin position="23"/>
        <end position="1674"/>
    </location>
</feature>
<dbReference type="PROSITE" id="PS00018">
    <property type="entry name" value="EF_HAND_1"/>
    <property type="match status" value="1"/>
</dbReference>
<gene>
    <name evidence="5" type="ORF">SAMN04487960_108220</name>
</gene>
<feature type="domain" description="PilY1 beta-propeller" evidence="4">
    <location>
        <begin position="1077"/>
        <end position="1231"/>
    </location>
</feature>